<name>A0A2T6GR32_9PSED</name>
<organism evidence="1 2">
    <name type="scientific">Pseudomonas protegens</name>
    <dbReference type="NCBI Taxonomy" id="380021"/>
    <lineage>
        <taxon>Bacteria</taxon>
        <taxon>Pseudomonadati</taxon>
        <taxon>Pseudomonadota</taxon>
        <taxon>Gammaproteobacteria</taxon>
        <taxon>Pseudomonadales</taxon>
        <taxon>Pseudomonadaceae</taxon>
        <taxon>Pseudomonas</taxon>
    </lineage>
</organism>
<accession>A0A2T6GR32</accession>
<evidence type="ECO:0008006" key="3">
    <source>
        <dbReference type="Google" id="ProtNLM"/>
    </source>
</evidence>
<reference evidence="1 2" key="1">
    <citation type="submission" date="2018-03" db="EMBL/GenBank/DDBJ databases">
        <title>Draft genome sequence of the plant growth promoting rhizobacterium Pseudomonas protegens strain BNJ-SS-45 isolated from wheat (Triticum aestivum) rhizosphere.</title>
        <authorList>
            <person name="Bajpai A."/>
            <person name="Shende K."/>
            <person name="Meena N."/>
            <person name="Upadhyayula S.R."/>
            <person name="Suravajhala P."/>
            <person name="Medicherla K.M."/>
            <person name="Johri B.N."/>
        </authorList>
    </citation>
    <scope>NUCLEOTIDE SEQUENCE [LARGE SCALE GENOMIC DNA]</scope>
    <source>
        <strain evidence="1 2">BNJ-SS-45</strain>
    </source>
</reference>
<dbReference type="RefSeq" id="WP_108542879.1">
    <property type="nucleotide sequence ID" value="NZ_PYJM01000001.1"/>
</dbReference>
<proteinExistence type="predicted"/>
<dbReference type="EMBL" id="PYJM01000001">
    <property type="protein sequence ID" value="PUA46600.1"/>
    <property type="molecule type" value="Genomic_DNA"/>
</dbReference>
<protein>
    <recommendedName>
        <fullName evidence="3">Lipoprotein</fullName>
    </recommendedName>
</protein>
<comment type="caution">
    <text evidence="1">The sequence shown here is derived from an EMBL/GenBank/DDBJ whole genome shotgun (WGS) entry which is preliminary data.</text>
</comment>
<evidence type="ECO:0000313" key="1">
    <source>
        <dbReference type="EMBL" id="PUA46600.1"/>
    </source>
</evidence>
<gene>
    <name evidence="1" type="ORF">C5U62_01045</name>
</gene>
<dbReference type="AlphaFoldDB" id="A0A2T6GR32"/>
<dbReference type="PROSITE" id="PS51257">
    <property type="entry name" value="PROKAR_LIPOPROTEIN"/>
    <property type="match status" value="1"/>
</dbReference>
<dbReference type="Proteomes" id="UP000244178">
    <property type="component" value="Unassembled WGS sequence"/>
</dbReference>
<sequence length="186" mass="20697">MRHLIINRLVVICFAMVGSGCTTYTSTPPINEHLEPKTKETISHFTYETNSPWKNSRLGKSAYEATRKIIPNAQDNSSKLTPSLTPELEIKVSEHSFGGACTQDYLTGLSLGLIPSWCTRPGLFTFDFTLNNNHGVCRQKTYSISATSFSHLTAIPFALLSTENQPLTIYQSALKDFLQEGQCTTR</sequence>
<evidence type="ECO:0000313" key="2">
    <source>
        <dbReference type="Proteomes" id="UP000244178"/>
    </source>
</evidence>